<reference evidence="2 3" key="1">
    <citation type="submission" date="2020-08" db="EMBL/GenBank/DDBJ databases">
        <title>Genomic Encyclopedia of Type Strains, Phase III (KMG-III): the genomes of soil and plant-associated and newly described type strains.</title>
        <authorList>
            <person name="Whitman W."/>
        </authorList>
    </citation>
    <scope>NUCLEOTIDE SEQUENCE [LARGE SCALE GENOMIC DNA]</scope>
    <source>
        <strain evidence="2 3">CECT 8075</strain>
    </source>
</reference>
<keyword evidence="3" id="KW-1185">Reference proteome</keyword>
<comment type="caution">
    <text evidence="2">The sequence shown here is derived from an EMBL/GenBank/DDBJ whole genome shotgun (WGS) entry which is preliminary data.</text>
</comment>
<sequence length="197" mass="22421">MSVVLLIDGYNVIAPVAAPGRGGTNDWLAIERQRLLDRLVEHLDEIVRLRTTVIFDAKDAPNNLPSRYDYHGIDVQFAVEHTEADDLLERIIGDHPNPKSLTVVSSDHRVQAAARRRRAGAYDSDIWLDRLLDGHTLLQRYPKPKRNATSSPPTQIPSTELPRNTPQSNRERDPIDDEIKNLISDEALDEMIRRHQK</sequence>
<feature type="compositionally biased region" description="Basic and acidic residues" evidence="1">
    <location>
        <begin position="169"/>
        <end position="180"/>
    </location>
</feature>
<evidence type="ECO:0000313" key="3">
    <source>
        <dbReference type="Proteomes" id="UP000536179"/>
    </source>
</evidence>
<dbReference type="Pfam" id="PF05991">
    <property type="entry name" value="NYN_YacP"/>
    <property type="match status" value="1"/>
</dbReference>
<dbReference type="InterPro" id="IPR010298">
    <property type="entry name" value="YacP-like"/>
</dbReference>
<feature type="region of interest" description="Disordered" evidence="1">
    <location>
        <begin position="141"/>
        <end position="183"/>
    </location>
</feature>
<evidence type="ECO:0008006" key="4">
    <source>
        <dbReference type="Google" id="ProtNLM"/>
    </source>
</evidence>
<protein>
    <recommendedName>
        <fullName evidence="4">YacP-like NYN domain protein</fullName>
    </recommendedName>
</protein>
<proteinExistence type="predicted"/>
<dbReference type="PANTHER" id="PTHR34547">
    <property type="entry name" value="YACP-LIKE NYN DOMAIN PROTEIN"/>
    <property type="match status" value="1"/>
</dbReference>
<dbReference type="Proteomes" id="UP000536179">
    <property type="component" value="Unassembled WGS sequence"/>
</dbReference>
<name>A0A7W5H456_9BACT</name>
<feature type="compositionally biased region" description="Polar residues" evidence="1">
    <location>
        <begin position="147"/>
        <end position="168"/>
    </location>
</feature>
<evidence type="ECO:0000313" key="2">
    <source>
        <dbReference type="EMBL" id="MBB3206002.1"/>
    </source>
</evidence>
<organism evidence="2 3">
    <name type="scientific">Aporhodopirellula rubra</name>
    <dbReference type="NCBI Taxonomy" id="980271"/>
    <lineage>
        <taxon>Bacteria</taxon>
        <taxon>Pseudomonadati</taxon>
        <taxon>Planctomycetota</taxon>
        <taxon>Planctomycetia</taxon>
        <taxon>Pirellulales</taxon>
        <taxon>Pirellulaceae</taxon>
        <taxon>Aporhodopirellula</taxon>
    </lineage>
</organism>
<evidence type="ECO:0000256" key="1">
    <source>
        <dbReference type="SAM" id="MobiDB-lite"/>
    </source>
</evidence>
<dbReference type="EMBL" id="JACHXU010000005">
    <property type="protein sequence ID" value="MBB3206002.1"/>
    <property type="molecule type" value="Genomic_DNA"/>
</dbReference>
<dbReference type="AlphaFoldDB" id="A0A7W5H456"/>
<accession>A0A7W5H456</accession>
<dbReference type="PANTHER" id="PTHR34547:SF1">
    <property type="entry name" value="YACP-LIKE NYN DOMAIN PROTEIN"/>
    <property type="match status" value="1"/>
</dbReference>
<gene>
    <name evidence="2" type="ORF">FHS27_001810</name>
</gene>